<dbReference type="SUPFAM" id="SSF50486">
    <property type="entry name" value="FMT C-terminal domain-like"/>
    <property type="match status" value="1"/>
</dbReference>
<dbReference type="InterPro" id="IPR011034">
    <property type="entry name" value="Formyl_transferase-like_C_sf"/>
</dbReference>
<dbReference type="GO" id="GO:0003905">
    <property type="term" value="F:alkylbase DNA N-glycosylase activity"/>
    <property type="evidence" value="ECO:0007669"/>
    <property type="project" value="InterPro"/>
</dbReference>
<gene>
    <name evidence="6" type="ORF">CA13_41560</name>
</gene>
<dbReference type="InterPro" id="IPR036995">
    <property type="entry name" value="MPG_sf"/>
</dbReference>
<evidence type="ECO:0000313" key="7">
    <source>
        <dbReference type="Proteomes" id="UP000315010"/>
    </source>
</evidence>
<evidence type="ECO:0000256" key="2">
    <source>
        <dbReference type="ARBA" id="ARBA00022763"/>
    </source>
</evidence>
<evidence type="ECO:0000256" key="3">
    <source>
        <dbReference type="ARBA" id="ARBA00022801"/>
    </source>
</evidence>
<evidence type="ECO:0000313" key="6">
    <source>
        <dbReference type="EMBL" id="TWT82693.1"/>
    </source>
</evidence>
<dbReference type="EMBL" id="SJPJ01000001">
    <property type="protein sequence ID" value="TWT82693.1"/>
    <property type="molecule type" value="Genomic_DNA"/>
</dbReference>
<protein>
    <recommendedName>
        <fullName evidence="5">Putative 3-methyladenine DNA glycosylase</fullName>
        <ecNumber evidence="5">3.2.2.-</ecNumber>
    </recommendedName>
</protein>
<evidence type="ECO:0000256" key="4">
    <source>
        <dbReference type="ARBA" id="ARBA00023204"/>
    </source>
</evidence>
<sequence>MARDLLGMVLLRRIDQTWIGGSIVETEAYLAMNDPSSHSYRGKTKSNASMFGPAGTLYVYPIHGKFCMNAVTERKGVGSAVLIRAIEPVWGISQMQSKRGYEDLRRLTRGPAMLCQALSVDRQLDSIDLTRYPALTICEPDDAELDDGQLAQQFPSIEIAVSPRIGISRAVDEPLRFFVRGNCYVSGRKKDHL</sequence>
<accession>A0A5C5Z846</accession>
<keyword evidence="3 5" id="KW-0378">Hydrolase</keyword>
<dbReference type="CDD" id="cd00540">
    <property type="entry name" value="AAG"/>
    <property type="match status" value="1"/>
</dbReference>
<dbReference type="PANTHER" id="PTHR10429:SF0">
    <property type="entry name" value="DNA-3-METHYLADENINE GLYCOSYLASE"/>
    <property type="match status" value="1"/>
</dbReference>
<name>A0A5C5Z846_9BACT</name>
<evidence type="ECO:0000256" key="5">
    <source>
        <dbReference type="HAMAP-Rule" id="MF_00527"/>
    </source>
</evidence>
<keyword evidence="7" id="KW-1185">Reference proteome</keyword>
<keyword evidence="4 5" id="KW-0234">DNA repair</keyword>
<dbReference type="EC" id="3.2.2.-" evidence="5"/>
<dbReference type="GO" id="GO:0006284">
    <property type="term" value="P:base-excision repair"/>
    <property type="evidence" value="ECO:0007669"/>
    <property type="project" value="InterPro"/>
</dbReference>
<comment type="similarity">
    <text evidence="1 5">Belongs to the DNA glycosylase MPG family.</text>
</comment>
<reference evidence="6 7" key="1">
    <citation type="submission" date="2019-02" db="EMBL/GenBank/DDBJ databases">
        <title>Deep-cultivation of Planctomycetes and their phenomic and genomic characterization uncovers novel biology.</title>
        <authorList>
            <person name="Wiegand S."/>
            <person name="Jogler M."/>
            <person name="Boedeker C."/>
            <person name="Pinto D."/>
            <person name="Vollmers J."/>
            <person name="Rivas-Marin E."/>
            <person name="Kohn T."/>
            <person name="Peeters S.H."/>
            <person name="Heuer A."/>
            <person name="Rast P."/>
            <person name="Oberbeckmann S."/>
            <person name="Bunk B."/>
            <person name="Jeske O."/>
            <person name="Meyerdierks A."/>
            <person name="Storesund J.E."/>
            <person name="Kallscheuer N."/>
            <person name="Luecker S."/>
            <person name="Lage O.M."/>
            <person name="Pohl T."/>
            <person name="Merkel B.J."/>
            <person name="Hornburger P."/>
            <person name="Mueller R.-W."/>
            <person name="Bruemmer F."/>
            <person name="Labrenz M."/>
            <person name="Spormann A.M."/>
            <person name="Op Den Camp H."/>
            <person name="Overmann J."/>
            <person name="Amann R."/>
            <person name="Jetten M.S.M."/>
            <person name="Mascher T."/>
            <person name="Medema M.H."/>
            <person name="Devos D.P."/>
            <person name="Kaster A.-K."/>
            <person name="Ovreas L."/>
            <person name="Rohde M."/>
            <person name="Galperin M.Y."/>
            <person name="Jogler C."/>
        </authorList>
    </citation>
    <scope>NUCLEOTIDE SEQUENCE [LARGE SCALE GENOMIC DNA]</scope>
    <source>
        <strain evidence="6 7">CA13</strain>
    </source>
</reference>
<keyword evidence="2 5" id="KW-0227">DNA damage</keyword>
<dbReference type="HAMAP" id="MF_00527">
    <property type="entry name" value="3MGH"/>
    <property type="match status" value="1"/>
</dbReference>
<dbReference type="Pfam" id="PF02245">
    <property type="entry name" value="Pur_DNA_glyco"/>
    <property type="match status" value="1"/>
</dbReference>
<proteinExistence type="inferred from homology"/>
<dbReference type="Gene3D" id="3.10.300.10">
    <property type="entry name" value="Methylpurine-DNA glycosylase (MPG)"/>
    <property type="match status" value="1"/>
</dbReference>
<dbReference type="PANTHER" id="PTHR10429">
    <property type="entry name" value="DNA-3-METHYLADENINE GLYCOSYLASE"/>
    <property type="match status" value="1"/>
</dbReference>
<organism evidence="6 7">
    <name type="scientific">Novipirellula herctigrandis</name>
    <dbReference type="NCBI Taxonomy" id="2527986"/>
    <lineage>
        <taxon>Bacteria</taxon>
        <taxon>Pseudomonadati</taxon>
        <taxon>Planctomycetota</taxon>
        <taxon>Planctomycetia</taxon>
        <taxon>Pirellulales</taxon>
        <taxon>Pirellulaceae</taxon>
        <taxon>Novipirellula</taxon>
    </lineage>
</organism>
<evidence type="ECO:0000256" key="1">
    <source>
        <dbReference type="ARBA" id="ARBA00009232"/>
    </source>
</evidence>
<dbReference type="GO" id="GO:0003677">
    <property type="term" value="F:DNA binding"/>
    <property type="evidence" value="ECO:0007669"/>
    <property type="project" value="InterPro"/>
</dbReference>
<dbReference type="Proteomes" id="UP000315010">
    <property type="component" value="Unassembled WGS sequence"/>
</dbReference>
<comment type="caution">
    <text evidence="6">The sequence shown here is derived from an EMBL/GenBank/DDBJ whole genome shotgun (WGS) entry which is preliminary data.</text>
</comment>
<dbReference type="InterPro" id="IPR003180">
    <property type="entry name" value="MPG"/>
</dbReference>
<dbReference type="NCBIfam" id="TIGR00567">
    <property type="entry name" value="3mg"/>
    <property type="match status" value="1"/>
</dbReference>
<dbReference type="AlphaFoldDB" id="A0A5C5Z846"/>